<reference evidence="2" key="1">
    <citation type="journal article" date="2019" name="Int. J. Syst. Evol. Microbiol.">
        <title>The Global Catalogue of Microorganisms (GCM) 10K type strain sequencing project: providing services to taxonomists for standard genome sequencing and annotation.</title>
        <authorList>
            <consortium name="The Broad Institute Genomics Platform"/>
            <consortium name="The Broad Institute Genome Sequencing Center for Infectious Disease"/>
            <person name="Wu L."/>
            <person name="Ma J."/>
        </authorList>
    </citation>
    <scope>NUCLEOTIDE SEQUENCE [LARGE SCALE GENOMIC DNA]</scope>
    <source>
        <strain evidence="2">JCM 17938</strain>
    </source>
</reference>
<name>A0ABP8TPJ2_9ACTN</name>
<keyword evidence="2" id="KW-1185">Reference proteome</keyword>
<accession>A0ABP8TPJ2</accession>
<protein>
    <submittedName>
        <fullName evidence="1">Uncharacterized protein</fullName>
    </submittedName>
</protein>
<sequence>MLAEVITASVVSGMISETEPTKVVFPTPKPPPTMIFTEVMPGEAPGLELAKSNENPFQQLEIGLSLGEGGLVHAYQAFVCHVSDEHTRDAEGQPQQR</sequence>
<organism evidence="1 2">
    <name type="scientific">Actinoallomurus liliacearum</name>
    <dbReference type="NCBI Taxonomy" id="1080073"/>
    <lineage>
        <taxon>Bacteria</taxon>
        <taxon>Bacillati</taxon>
        <taxon>Actinomycetota</taxon>
        <taxon>Actinomycetes</taxon>
        <taxon>Streptosporangiales</taxon>
        <taxon>Thermomonosporaceae</taxon>
        <taxon>Actinoallomurus</taxon>
    </lineage>
</organism>
<comment type="caution">
    <text evidence="1">The sequence shown here is derived from an EMBL/GenBank/DDBJ whole genome shotgun (WGS) entry which is preliminary data.</text>
</comment>
<dbReference type="EMBL" id="BAABHJ010000017">
    <property type="protein sequence ID" value="GAA4611462.1"/>
    <property type="molecule type" value="Genomic_DNA"/>
</dbReference>
<proteinExistence type="predicted"/>
<evidence type="ECO:0000313" key="1">
    <source>
        <dbReference type="EMBL" id="GAA4611462.1"/>
    </source>
</evidence>
<evidence type="ECO:0000313" key="2">
    <source>
        <dbReference type="Proteomes" id="UP001500212"/>
    </source>
</evidence>
<gene>
    <name evidence="1" type="ORF">GCM10023195_48540</name>
</gene>
<dbReference type="Proteomes" id="UP001500212">
    <property type="component" value="Unassembled WGS sequence"/>
</dbReference>